<dbReference type="SMART" id="SM00355">
    <property type="entry name" value="ZnF_C2H2"/>
    <property type="match status" value="7"/>
</dbReference>
<feature type="compositionally biased region" description="Acidic residues" evidence="6">
    <location>
        <begin position="247"/>
        <end position="263"/>
    </location>
</feature>
<comment type="caution">
    <text evidence="8">The sequence shown here is derived from an EMBL/GenBank/DDBJ whole genome shotgun (WGS) entry which is preliminary data.</text>
</comment>
<feature type="compositionally biased region" description="Low complexity" evidence="6">
    <location>
        <begin position="236"/>
        <end position="246"/>
    </location>
</feature>
<dbReference type="InterPro" id="IPR013087">
    <property type="entry name" value="Znf_C2H2_type"/>
</dbReference>
<protein>
    <recommendedName>
        <fullName evidence="7">C2H2-type domain-containing protein</fullName>
    </recommendedName>
</protein>
<dbReference type="Proteomes" id="UP001642540">
    <property type="component" value="Unassembled WGS sequence"/>
</dbReference>
<feature type="domain" description="C2H2-type" evidence="7">
    <location>
        <begin position="553"/>
        <end position="583"/>
    </location>
</feature>
<dbReference type="PANTHER" id="PTHR24379">
    <property type="entry name" value="KRAB AND ZINC FINGER DOMAIN-CONTAINING"/>
    <property type="match status" value="1"/>
</dbReference>
<organism evidence="8 9">
    <name type="scientific">Orchesella dallaii</name>
    <dbReference type="NCBI Taxonomy" id="48710"/>
    <lineage>
        <taxon>Eukaryota</taxon>
        <taxon>Metazoa</taxon>
        <taxon>Ecdysozoa</taxon>
        <taxon>Arthropoda</taxon>
        <taxon>Hexapoda</taxon>
        <taxon>Collembola</taxon>
        <taxon>Entomobryomorpha</taxon>
        <taxon>Entomobryoidea</taxon>
        <taxon>Orchesellidae</taxon>
        <taxon>Orchesellinae</taxon>
        <taxon>Orchesella</taxon>
    </lineage>
</organism>
<evidence type="ECO:0000256" key="3">
    <source>
        <dbReference type="ARBA" id="ARBA00022771"/>
    </source>
</evidence>
<evidence type="ECO:0000256" key="2">
    <source>
        <dbReference type="ARBA" id="ARBA00022737"/>
    </source>
</evidence>
<keyword evidence="1" id="KW-0479">Metal-binding</keyword>
<proteinExistence type="predicted"/>
<name>A0ABP1RSR6_9HEXA</name>
<accession>A0ABP1RSR6</accession>
<keyword evidence="9" id="KW-1185">Reference proteome</keyword>
<evidence type="ECO:0000313" key="8">
    <source>
        <dbReference type="EMBL" id="CAL8134874.1"/>
    </source>
</evidence>
<evidence type="ECO:0000256" key="1">
    <source>
        <dbReference type="ARBA" id="ARBA00022723"/>
    </source>
</evidence>
<dbReference type="SUPFAM" id="SSF57667">
    <property type="entry name" value="beta-beta-alpha zinc fingers"/>
    <property type="match status" value="3"/>
</dbReference>
<dbReference type="PROSITE" id="PS00028">
    <property type="entry name" value="ZINC_FINGER_C2H2_1"/>
    <property type="match status" value="5"/>
</dbReference>
<feature type="domain" description="C2H2-type" evidence="7">
    <location>
        <begin position="523"/>
        <end position="552"/>
    </location>
</feature>
<keyword evidence="4" id="KW-0862">Zinc</keyword>
<dbReference type="Pfam" id="PF00096">
    <property type="entry name" value="zf-C2H2"/>
    <property type="match status" value="4"/>
</dbReference>
<dbReference type="Pfam" id="PF13912">
    <property type="entry name" value="zf-C2H2_6"/>
    <property type="match status" value="1"/>
</dbReference>
<feature type="domain" description="C2H2-type" evidence="7">
    <location>
        <begin position="656"/>
        <end position="683"/>
    </location>
</feature>
<evidence type="ECO:0000256" key="4">
    <source>
        <dbReference type="ARBA" id="ARBA00022833"/>
    </source>
</evidence>
<evidence type="ECO:0000313" key="9">
    <source>
        <dbReference type="Proteomes" id="UP001642540"/>
    </source>
</evidence>
<feature type="domain" description="C2H2-type" evidence="7">
    <location>
        <begin position="628"/>
        <end position="655"/>
    </location>
</feature>
<keyword evidence="3 5" id="KW-0863">Zinc-finger</keyword>
<evidence type="ECO:0000259" key="7">
    <source>
        <dbReference type="PROSITE" id="PS50157"/>
    </source>
</evidence>
<gene>
    <name evidence="8" type="ORF">ODALV1_LOCUS25727</name>
</gene>
<feature type="domain" description="C2H2-type" evidence="7">
    <location>
        <begin position="490"/>
        <end position="517"/>
    </location>
</feature>
<dbReference type="InterPro" id="IPR036236">
    <property type="entry name" value="Znf_C2H2_sf"/>
</dbReference>
<dbReference type="Gene3D" id="3.30.160.60">
    <property type="entry name" value="Classic Zinc Finger"/>
    <property type="match status" value="5"/>
</dbReference>
<dbReference type="PANTHER" id="PTHR24379:SF126">
    <property type="entry name" value="LD25880P"/>
    <property type="match status" value="1"/>
</dbReference>
<feature type="region of interest" description="Disordered" evidence="6">
    <location>
        <begin position="219"/>
        <end position="263"/>
    </location>
</feature>
<feature type="domain" description="C2H2-type" evidence="7">
    <location>
        <begin position="684"/>
        <end position="707"/>
    </location>
</feature>
<sequence>MISSSSGSTTTMSNGHCSINHGGGCGGLGPVMEIREMSGYCVPPPDKYYHAHHHPGTTPIVSGATTARHGPVYHPQVFYTPTPPVPPTYPPSNPPPAPTDWTSCPSAASDSFSHFMYPHHQYPPPAPQHHHTDYGNFLGLPATSCYEPDIVMLGGVTQTHPSSPITLTTGNSNIVDGQVGVGSVSASIMTMTNSFLYPKPPSSSPSYRPIDHASVAARTLSEKNHSNSKLPSVSTSSSSPSSPSSSDDSDLEEDDDDSDDDDKQVICIEDDDIISSLETSQESSWCMLCKKPATLTQASTVSTHPNCSSPQLAKILENIDDDELDISVCSDDIEIGGIEDEMIQAEQAQSHFKITIVRLAQLINIATSSLCSSLEQVDEEQEATLCSKCQRFVGMAESLEKQLSSVLSTLRQTMEIPEENVICKISQHTQISSTAVQTDPISIRENGKTSTSRIIVVQSDTTKLSSSVISPTTSSVGQTMTDKASIGKKFLCHECGSTFNCGRNLGKHLKRHHNQGTAITTKIHCSREECATTCFDNTALQNHLRVHNGDKCYFCGECFKLFSTKSNLMAHVDLKVCRVADKKTQNAMPQRNGSNRFQCETCGLKFRTERRFIQHLNSKNGCSKSKTFQCDSCNKMFSKTSELRAHQSVHSKTKCFTCDICGLGFTTKGNQRVHQRTHFKEKRFKCQQCGKGFTRNQTLQAHTTQKHQNNICDA</sequence>
<dbReference type="EMBL" id="CAXLJM020000105">
    <property type="protein sequence ID" value="CAL8134874.1"/>
    <property type="molecule type" value="Genomic_DNA"/>
</dbReference>
<evidence type="ECO:0000256" key="6">
    <source>
        <dbReference type="SAM" id="MobiDB-lite"/>
    </source>
</evidence>
<dbReference type="PROSITE" id="PS50157">
    <property type="entry name" value="ZINC_FINGER_C2H2_2"/>
    <property type="match status" value="6"/>
</dbReference>
<keyword evidence="2" id="KW-0677">Repeat</keyword>
<evidence type="ECO:0000256" key="5">
    <source>
        <dbReference type="PROSITE-ProRule" id="PRU00042"/>
    </source>
</evidence>
<reference evidence="8 9" key="1">
    <citation type="submission" date="2024-08" db="EMBL/GenBank/DDBJ databases">
        <authorList>
            <person name="Cucini C."/>
            <person name="Frati F."/>
        </authorList>
    </citation>
    <scope>NUCLEOTIDE SEQUENCE [LARGE SCALE GENOMIC DNA]</scope>
</reference>